<keyword evidence="2" id="KW-1185">Reference proteome</keyword>
<dbReference type="EMBL" id="MCGG01000006">
    <property type="protein sequence ID" value="OEJ69510.1"/>
    <property type="molecule type" value="Genomic_DNA"/>
</dbReference>
<protein>
    <submittedName>
        <fullName evidence="1">Uncharacterized protein</fullName>
    </submittedName>
</protein>
<accession>A0A1E5QBQ7</accession>
<name>A0A1E5QBQ7_9PROT</name>
<dbReference type="Pfam" id="PF20099">
    <property type="entry name" value="DUF6489"/>
    <property type="match status" value="1"/>
</dbReference>
<gene>
    <name evidence="1" type="ORF">BEN30_02870</name>
</gene>
<dbReference type="Proteomes" id="UP000095347">
    <property type="component" value="Unassembled WGS sequence"/>
</dbReference>
<dbReference type="AlphaFoldDB" id="A0A1E5QBQ7"/>
<dbReference type="RefSeq" id="WP_069956520.1">
    <property type="nucleotide sequence ID" value="NZ_MCGG01000006.1"/>
</dbReference>
<proteinExistence type="predicted"/>
<dbReference type="STRING" id="28181.BEN30_02870"/>
<reference evidence="2" key="1">
    <citation type="submission" date="2016-07" db="EMBL/GenBank/DDBJ databases">
        <authorList>
            <person name="Florea S."/>
            <person name="Webb J.S."/>
            <person name="Jaromczyk J."/>
            <person name="Schardl C.L."/>
        </authorList>
    </citation>
    <scope>NUCLEOTIDE SEQUENCE [LARGE SCALE GENOMIC DNA]</scope>
    <source>
        <strain evidence="2">MV-1</strain>
    </source>
</reference>
<comment type="caution">
    <text evidence="1">The sequence shown here is derived from an EMBL/GenBank/DDBJ whole genome shotgun (WGS) entry which is preliminary data.</text>
</comment>
<evidence type="ECO:0000313" key="1">
    <source>
        <dbReference type="EMBL" id="OEJ69510.1"/>
    </source>
</evidence>
<evidence type="ECO:0000313" key="2">
    <source>
        <dbReference type="Proteomes" id="UP000095347"/>
    </source>
</evidence>
<dbReference type="InterPro" id="IPR045502">
    <property type="entry name" value="DUF6489"/>
</dbReference>
<organism evidence="1 2">
    <name type="scientific">Magnetovibrio blakemorei</name>
    <dbReference type="NCBI Taxonomy" id="28181"/>
    <lineage>
        <taxon>Bacteria</taxon>
        <taxon>Pseudomonadati</taxon>
        <taxon>Pseudomonadota</taxon>
        <taxon>Alphaproteobacteria</taxon>
        <taxon>Rhodospirillales</taxon>
        <taxon>Magnetovibrionaceae</taxon>
        <taxon>Magnetovibrio</taxon>
    </lineage>
</organism>
<sequence length="115" mass="12580">MKVTINVECPPEEARAFFGLPDVKPLQEAMMAEMQKRMEAGMSSMDMESLMKMWLPNAMTGSVPGAMASAMPNAMPGLDQFQKMFWDSMAAASDNMTAATNMATGQKTKSKKTKD</sequence>